<dbReference type="SUPFAM" id="SSF52540">
    <property type="entry name" value="P-loop containing nucleoside triphosphate hydrolases"/>
    <property type="match status" value="1"/>
</dbReference>
<evidence type="ECO:0000256" key="5">
    <source>
        <dbReference type="ARBA" id="ARBA00023203"/>
    </source>
</evidence>
<dbReference type="GO" id="GO:0007015">
    <property type="term" value="P:actin filament organization"/>
    <property type="evidence" value="ECO:0007669"/>
    <property type="project" value="TreeGrafter"/>
</dbReference>
<dbReference type="Gene3D" id="1.20.120.720">
    <property type="entry name" value="Myosin VI head, motor domain, U50 subdomain"/>
    <property type="match status" value="1"/>
</dbReference>
<feature type="compositionally biased region" description="Basic and acidic residues" evidence="7">
    <location>
        <begin position="1140"/>
        <end position="1167"/>
    </location>
</feature>
<dbReference type="PANTHER" id="PTHR13140">
    <property type="entry name" value="MYOSIN"/>
    <property type="match status" value="1"/>
</dbReference>
<evidence type="ECO:0000256" key="6">
    <source>
        <dbReference type="PROSITE-ProRule" id="PRU00782"/>
    </source>
</evidence>
<dbReference type="SMART" id="SM00242">
    <property type="entry name" value="MYSc"/>
    <property type="match status" value="1"/>
</dbReference>
<feature type="region of interest" description="Disordered" evidence="7">
    <location>
        <begin position="1565"/>
        <end position="1591"/>
    </location>
</feature>
<dbReference type="Proteomes" id="UP000789595">
    <property type="component" value="Unassembled WGS sequence"/>
</dbReference>
<dbReference type="PROSITE" id="PS51456">
    <property type="entry name" value="MYOSIN_MOTOR"/>
    <property type="match status" value="1"/>
</dbReference>
<evidence type="ECO:0000256" key="3">
    <source>
        <dbReference type="ARBA" id="ARBA00023123"/>
    </source>
</evidence>
<dbReference type="InterPro" id="IPR027417">
    <property type="entry name" value="P-loop_NTPase"/>
</dbReference>
<dbReference type="GO" id="GO:0016020">
    <property type="term" value="C:membrane"/>
    <property type="evidence" value="ECO:0007669"/>
    <property type="project" value="TreeGrafter"/>
</dbReference>
<dbReference type="PANTHER" id="PTHR13140:SF845">
    <property type="entry name" value="MYOSIN-LIKE PROTEIN"/>
    <property type="match status" value="1"/>
</dbReference>
<keyword evidence="5 6" id="KW-0009">Actin-binding</keyword>
<comment type="caution">
    <text evidence="9">The sequence shown here is derived from an EMBL/GenBank/DDBJ whole genome shotgun (WGS) entry which is preliminary data.</text>
</comment>
<dbReference type="Gene3D" id="6.20.240.20">
    <property type="match status" value="1"/>
</dbReference>
<dbReference type="Gene3D" id="1.10.10.820">
    <property type="match status" value="1"/>
</dbReference>
<dbReference type="Gene3D" id="3.40.850.10">
    <property type="entry name" value="Kinesin motor domain"/>
    <property type="match status" value="1"/>
</dbReference>
<dbReference type="GO" id="GO:0005524">
    <property type="term" value="F:ATP binding"/>
    <property type="evidence" value="ECO:0007669"/>
    <property type="project" value="UniProtKB-UniRule"/>
</dbReference>
<protein>
    <recommendedName>
        <fullName evidence="8">Myosin motor domain-containing protein</fullName>
    </recommendedName>
</protein>
<dbReference type="GO" id="GO:0016459">
    <property type="term" value="C:myosin complex"/>
    <property type="evidence" value="ECO:0007669"/>
    <property type="project" value="UniProtKB-KW"/>
</dbReference>
<keyword evidence="4 6" id="KW-0505">Motor protein</keyword>
<feature type="binding site" evidence="6">
    <location>
        <begin position="166"/>
        <end position="173"/>
    </location>
    <ligand>
        <name>ATP</name>
        <dbReference type="ChEBI" id="CHEBI:30616"/>
    </ligand>
</feature>
<evidence type="ECO:0000256" key="4">
    <source>
        <dbReference type="ARBA" id="ARBA00023175"/>
    </source>
</evidence>
<dbReference type="GO" id="GO:0005737">
    <property type="term" value="C:cytoplasm"/>
    <property type="evidence" value="ECO:0007669"/>
    <property type="project" value="TreeGrafter"/>
</dbReference>
<dbReference type="CDD" id="cd00124">
    <property type="entry name" value="MYSc"/>
    <property type="match status" value="1"/>
</dbReference>
<keyword evidence="2 6" id="KW-0067">ATP-binding</keyword>
<dbReference type="EMBL" id="CAKKNE010000004">
    <property type="protein sequence ID" value="CAH0375443.1"/>
    <property type="molecule type" value="Genomic_DNA"/>
</dbReference>
<name>A0A8J2SMR7_9STRA</name>
<dbReference type="Pfam" id="PF00063">
    <property type="entry name" value="Myosin_head"/>
    <property type="match status" value="1"/>
</dbReference>
<gene>
    <name evidence="9" type="ORF">PECAL_4P27770</name>
</gene>
<keyword evidence="3 6" id="KW-0518">Myosin</keyword>
<dbReference type="InterPro" id="IPR001609">
    <property type="entry name" value="Myosin_head_motor_dom-like"/>
</dbReference>
<dbReference type="GO" id="GO:0000146">
    <property type="term" value="F:microfilament motor activity"/>
    <property type="evidence" value="ECO:0007669"/>
    <property type="project" value="TreeGrafter"/>
</dbReference>
<evidence type="ECO:0000256" key="2">
    <source>
        <dbReference type="ARBA" id="ARBA00022840"/>
    </source>
</evidence>
<reference evidence="9" key="1">
    <citation type="submission" date="2021-11" db="EMBL/GenBank/DDBJ databases">
        <authorList>
            <consortium name="Genoscope - CEA"/>
            <person name="William W."/>
        </authorList>
    </citation>
    <scope>NUCLEOTIDE SEQUENCE</scope>
</reference>
<comment type="similarity">
    <text evidence="6">Belongs to the TRAFAC class myosin-kinesin ATPase superfamily. Myosin family.</text>
</comment>
<dbReference type="Gene3D" id="1.20.58.530">
    <property type="match status" value="1"/>
</dbReference>
<evidence type="ECO:0000313" key="10">
    <source>
        <dbReference type="Proteomes" id="UP000789595"/>
    </source>
</evidence>
<evidence type="ECO:0000259" key="8">
    <source>
        <dbReference type="PROSITE" id="PS51456"/>
    </source>
</evidence>
<feature type="compositionally biased region" description="Basic residues" evidence="7">
    <location>
        <begin position="1582"/>
        <end position="1591"/>
    </location>
</feature>
<dbReference type="InterPro" id="IPR036961">
    <property type="entry name" value="Kinesin_motor_dom_sf"/>
</dbReference>
<dbReference type="PRINTS" id="PR00193">
    <property type="entry name" value="MYOSINHEAVY"/>
</dbReference>
<keyword evidence="1 6" id="KW-0547">Nucleotide-binding</keyword>
<evidence type="ECO:0000313" key="9">
    <source>
        <dbReference type="EMBL" id="CAH0375443.1"/>
    </source>
</evidence>
<sequence>MPPAGGFDQGWSVNDPCFFKDEARGWILGRVTKVVGVGRTATLSLASADGKVTAERDASAIEAASARAREGVEDMVALDELTEATVLSTLRVRYDRKQIYTNVGGILVAVNPYETIANVYGEDRMAGAAAADAAFSGAAPHPFVMAEQALRALDRDRASQSFVISGESGSGKTETCKFILRYLSYRSKRRFELAGTPRGGANALEESVLLSNPVLEAFGNAKTLRNDNSSRWGKYTQVYVEPSSGAIKSVGITAYLLEKVRVVERARGERNYHVLHQLVAGAKKQKKGDAGLALAVGLGDAQTSHAVLRDTATSSAAIGVDDAAQFAVTRDALRKLDVAQPGLFGALAAVCHLGDVCFESVEAEGQDAAAAIANQDLRMGRKAEHAADAAARALGVDRAQLEEALVSRRVAGVRTPRQAAEAEHASKAFCKALYARVFDWVLARVNDALQAMTKTPVSARRALSGDKKPDWLTVGLLDIFGFERFEANSLEQLLINYANERLLREFNAQVFEAATREYAAEGVPVGDLTFQDNAPLLKTLEHPRDGVFALLNSECVRRDGKDENLLKQLLKKHERAPFVGERRGPLPGVFVPRVSVKSTSAERADALSVFGVSHFAADVSYRINAFVEKNRDRLPNEICALAATSDAPFVASLFADIDDEAPQTSQQKRSQRYVAASFAESLGKLTQLLDATRQSFVRCVKPNELMKAAAFDGVVVLEQLRCMGMLELIEARARGYAGRMDHAAFASRYGLLLEDKVADVRRYSTKTTKKLAAEFLALLQRHVPGVEAVAVGKTKVFLKRPAVDALETARETRMKADVLLALGEAVAARDVEALELTLRIADELRLSDTPEAARARQEVEVEGRYRAVVAAVAEGRADVITAALDGIQDKAGRVGAAVDCARAAVAGLAAAEALRDATPDTAAGLVKQSAAAQAALAKELGKSREARPKDVAESSPELPLETLRAIQAAVEEGLAACARLAEQKAAVDALTKAVAKGDGAVLARVVAQYESLPGDAVRRARDAARDALAVTEVREELLRHKAACAKLERESWKDATCEAYAKKTEGPLLELEKTLARCAGKDYAWLRKDVGAASATATKLRAKRDKAAARAQAIAMEKLASAERARVLAAQAEARAEAEAKARREAEAQAERRRLDAEAEARREAEARAAAAAAADAPPPPPALEGLSESELARVRESELSRSRAVRMEGLDATEERAIRAEGEKVKRAGRTAFCELPWAARVQKLVEGTRLLKLSTTSSARVMPNAEWKQVRLNCPCDARGTPLLANDPAARNPDAKRGAYLTWPSHTILRRGHRKLMLDGITAVHVGTNAKQWCTMVPTEWHYVTLVTRERSYDFGFEDASELLLWVNTLQRITCEEWTQQCNAGEAAELFRGAISDAQHRFYRSRRAGAGGSDQFNPSLKELCPVLYPLAPQLASTAAELGVSFACDAPRPHKFCAWTAAAVLEAPIAHAEAVVSMRAVLSDLGFYANGRFACSAGFYDENGLAHTLARQAIKQPSPASAESPTSSKSGSGMITIRAQHAKTGKVSVLKIKKGTKMASVFEAHAKHKGLRSTNLEKVKTSKRSPSRRQ</sequence>
<feature type="domain" description="Myosin motor" evidence="8">
    <location>
        <begin position="70"/>
        <end position="811"/>
    </location>
</feature>
<evidence type="ECO:0000256" key="7">
    <source>
        <dbReference type="SAM" id="MobiDB-lite"/>
    </source>
</evidence>
<dbReference type="OrthoDB" id="203885at2759"/>
<organism evidence="9 10">
    <name type="scientific">Pelagomonas calceolata</name>
    <dbReference type="NCBI Taxonomy" id="35677"/>
    <lineage>
        <taxon>Eukaryota</taxon>
        <taxon>Sar</taxon>
        <taxon>Stramenopiles</taxon>
        <taxon>Ochrophyta</taxon>
        <taxon>Pelagophyceae</taxon>
        <taxon>Pelagomonadales</taxon>
        <taxon>Pelagomonadaceae</taxon>
        <taxon>Pelagomonas</taxon>
    </lineage>
</organism>
<feature type="region of interest" description="Disordered" evidence="7">
    <location>
        <begin position="1140"/>
        <end position="1199"/>
    </location>
</feature>
<keyword evidence="10" id="KW-1185">Reference proteome</keyword>
<feature type="region of interest" description="Actin-binding" evidence="6">
    <location>
        <begin position="682"/>
        <end position="704"/>
    </location>
</feature>
<dbReference type="GO" id="GO:0051015">
    <property type="term" value="F:actin filament binding"/>
    <property type="evidence" value="ECO:0007669"/>
    <property type="project" value="TreeGrafter"/>
</dbReference>
<accession>A0A8J2SMR7</accession>
<proteinExistence type="inferred from homology"/>
<evidence type="ECO:0000256" key="1">
    <source>
        <dbReference type="ARBA" id="ARBA00022741"/>
    </source>
</evidence>